<gene>
    <name evidence="2" type="ORF">C5Y93_28685</name>
</gene>
<protein>
    <submittedName>
        <fullName evidence="2">Damage-inducible protein DinB</fullName>
    </submittedName>
</protein>
<dbReference type="Pfam" id="PF12867">
    <property type="entry name" value="DinB_2"/>
    <property type="match status" value="1"/>
</dbReference>
<reference evidence="2 3" key="1">
    <citation type="submission" date="2018-02" db="EMBL/GenBank/DDBJ databases">
        <title>Comparative genomes isolates from brazilian mangrove.</title>
        <authorList>
            <person name="Araujo J.E."/>
            <person name="Taketani R.G."/>
            <person name="Silva M.C.P."/>
            <person name="Loureco M.V."/>
            <person name="Andreote F.D."/>
        </authorList>
    </citation>
    <scope>NUCLEOTIDE SEQUENCE [LARGE SCALE GENOMIC DNA]</scope>
    <source>
        <strain evidence="2 3">Nap-Phe MGV</strain>
    </source>
</reference>
<evidence type="ECO:0000259" key="1">
    <source>
        <dbReference type="Pfam" id="PF12867"/>
    </source>
</evidence>
<sequence>MSTIEMIFGDFEQEMANTRKTLERLPNDKWDWKIHEKSNTIGWVAGHLAEIPKWTTSALKLDSLDLCPPDAPALQPACPKTREETLELFDKNLAEAKEAFATVDVEDLHKPWSLLQSGTPLFTMTKLAVIRTWVINHTVHHRAILTVYFRVNDIPVPALYGPSGDEES</sequence>
<dbReference type="SUPFAM" id="SSF109854">
    <property type="entry name" value="DinB/YfiT-like putative metalloenzymes"/>
    <property type="match status" value="1"/>
</dbReference>
<accession>A0A2S8GCX7</accession>
<dbReference type="EMBL" id="PUHZ01000025">
    <property type="protein sequence ID" value="PQO42316.1"/>
    <property type="molecule type" value="Genomic_DNA"/>
</dbReference>
<evidence type="ECO:0000313" key="3">
    <source>
        <dbReference type="Proteomes" id="UP000237819"/>
    </source>
</evidence>
<comment type="caution">
    <text evidence="2">The sequence shown here is derived from an EMBL/GenBank/DDBJ whole genome shotgun (WGS) entry which is preliminary data.</text>
</comment>
<dbReference type="Proteomes" id="UP000237819">
    <property type="component" value="Unassembled WGS sequence"/>
</dbReference>
<dbReference type="Gene3D" id="1.20.120.450">
    <property type="entry name" value="dinb family like domain"/>
    <property type="match status" value="1"/>
</dbReference>
<evidence type="ECO:0000313" key="2">
    <source>
        <dbReference type="EMBL" id="PQO42316.1"/>
    </source>
</evidence>
<organism evidence="2 3">
    <name type="scientific">Blastopirellula marina</name>
    <dbReference type="NCBI Taxonomy" id="124"/>
    <lineage>
        <taxon>Bacteria</taxon>
        <taxon>Pseudomonadati</taxon>
        <taxon>Planctomycetota</taxon>
        <taxon>Planctomycetia</taxon>
        <taxon>Pirellulales</taxon>
        <taxon>Pirellulaceae</taxon>
        <taxon>Blastopirellula</taxon>
    </lineage>
</organism>
<dbReference type="RefSeq" id="WP_105338897.1">
    <property type="nucleotide sequence ID" value="NZ_PUHZ01000025.1"/>
</dbReference>
<feature type="domain" description="DinB-like" evidence="1">
    <location>
        <begin position="11"/>
        <end position="144"/>
    </location>
</feature>
<dbReference type="InterPro" id="IPR024775">
    <property type="entry name" value="DinB-like"/>
</dbReference>
<proteinExistence type="predicted"/>
<name>A0A2S8GCX7_9BACT</name>
<dbReference type="InterPro" id="IPR034660">
    <property type="entry name" value="DinB/YfiT-like"/>
</dbReference>
<dbReference type="OrthoDB" id="119432at2"/>
<dbReference type="AlphaFoldDB" id="A0A2S8GCX7"/>